<accession>A0A1S1VAN7</accession>
<evidence type="ECO:0000256" key="1">
    <source>
        <dbReference type="ARBA" id="ARBA00004651"/>
    </source>
</evidence>
<sequence>MELNFLISAVVVLLCVFANKLSNKVGVPVLLAFILLGMLFGSDGIVKIPFDNFKLAEVLCTIGLIFIMFYGGFGTKWSEAKPVAFKSILLASAGVISTAFITGLLCHFVLGIGILESLLIGAVLSSTDAASVFSILRSKKLNLKYRTASMLELESGANDPFAYMMTIILLSVMGLESSFNSIPYLIFAQPFFGILFGAVVSYLSCWILKHKKLTPGFDTAFVLAVALLAYALPVFVGGNGFLSVYVVGLFLGNSSIENKAPLVNFFDGLTSLMQMMIFFLLGLLSFPSKLPEILPISLAIAFFLTFIARPLSVFGLLSFGKSHHPQKMLVSLSGLRGAASIVFSVLVVVSGVPVENDIFHIVFCIVLLSMGLQGSLLPYISRKLDMIDDSENVLRTFNDYIDEDEIMFISVEVKENHEWSGKSLKEISLPPDTVVATVLRGEEVIIPKGDTVLQDGDSVVLTARSFKSASGVELKEIHAYDREHWPGKTLSEIKFYDDTIVVLVKRGENVVIPDGNTLVQEDDILVVTQKI</sequence>
<dbReference type="Gene3D" id="3.30.70.1450">
    <property type="entry name" value="Regulator of K+ conductance, C-terminal domain"/>
    <property type="match status" value="2"/>
</dbReference>
<feature type="transmembrane region" description="Helical" evidence="9">
    <location>
        <begin position="358"/>
        <end position="380"/>
    </location>
</feature>
<dbReference type="EMBL" id="MKIE01000001">
    <property type="protein sequence ID" value="OHW63297.1"/>
    <property type="molecule type" value="Genomic_DNA"/>
</dbReference>
<keyword evidence="8 9" id="KW-0472">Membrane</keyword>
<dbReference type="PANTHER" id="PTHR32507:SF7">
    <property type="entry name" value="K(+)_H(+) ANTIPORTER NHAP2"/>
    <property type="match status" value="1"/>
</dbReference>
<name>A0A1S1VAN7_9FIRM</name>
<dbReference type="GO" id="GO:0008324">
    <property type="term" value="F:monoatomic cation transmembrane transporter activity"/>
    <property type="evidence" value="ECO:0007669"/>
    <property type="project" value="InterPro"/>
</dbReference>
<proteinExistence type="predicted"/>
<evidence type="ECO:0000313" key="11">
    <source>
        <dbReference type="EMBL" id="OHW63297.1"/>
    </source>
</evidence>
<evidence type="ECO:0000256" key="4">
    <source>
        <dbReference type="ARBA" id="ARBA00022475"/>
    </source>
</evidence>
<feature type="domain" description="RCK C-terminal" evidence="10">
    <location>
        <begin position="395"/>
        <end position="477"/>
    </location>
</feature>
<evidence type="ECO:0000256" key="2">
    <source>
        <dbReference type="ARBA" id="ARBA00022448"/>
    </source>
</evidence>
<comment type="caution">
    <text evidence="11">The sequence shown here is derived from an EMBL/GenBank/DDBJ whole genome shotgun (WGS) entry which is preliminary data.</text>
</comment>
<dbReference type="AlphaFoldDB" id="A0A1S1VAN7"/>
<evidence type="ECO:0000313" key="12">
    <source>
        <dbReference type="Proteomes" id="UP000180254"/>
    </source>
</evidence>
<evidence type="ECO:0000256" key="5">
    <source>
        <dbReference type="ARBA" id="ARBA00022692"/>
    </source>
</evidence>
<feature type="transmembrane region" description="Helical" evidence="9">
    <location>
        <begin position="117"/>
        <end position="136"/>
    </location>
</feature>
<dbReference type="NCBIfam" id="NF003715">
    <property type="entry name" value="PRK05326.1-2"/>
    <property type="match status" value="1"/>
</dbReference>
<feature type="transmembrane region" description="Helical" evidence="9">
    <location>
        <begin position="296"/>
        <end position="317"/>
    </location>
</feature>
<dbReference type="Gene3D" id="1.20.1530.20">
    <property type="match status" value="1"/>
</dbReference>
<dbReference type="InterPro" id="IPR038770">
    <property type="entry name" value="Na+/solute_symporter_sf"/>
</dbReference>
<dbReference type="PROSITE" id="PS51202">
    <property type="entry name" value="RCK_C"/>
    <property type="match status" value="2"/>
</dbReference>
<evidence type="ECO:0000256" key="3">
    <source>
        <dbReference type="ARBA" id="ARBA00022449"/>
    </source>
</evidence>
<evidence type="ECO:0000259" key="10">
    <source>
        <dbReference type="PROSITE" id="PS51202"/>
    </source>
</evidence>
<keyword evidence="12" id="KW-1185">Reference proteome</keyword>
<feature type="transmembrane region" description="Helical" evidence="9">
    <location>
        <begin position="263"/>
        <end position="284"/>
    </location>
</feature>
<feature type="transmembrane region" description="Helical" evidence="9">
    <location>
        <begin position="53"/>
        <end position="73"/>
    </location>
</feature>
<dbReference type="InterPro" id="IPR006153">
    <property type="entry name" value="Cation/H_exchanger_TM"/>
</dbReference>
<evidence type="ECO:0000256" key="7">
    <source>
        <dbReference type="ARBA" id="ARBA00023065"/>
    </source>
</evidence>
<reference evidence="11 12" key="1">
    <citation type="submission" date="2016-09" db="EMBL/GenBank/DDBJ databases">
        <title>Genome sequence of Eubacterium angustum.</title>
        <authorList>
            <person name="Poehlein A."/>
            <person name="Daniel R."/>
        </authorList>
    </citation>
    <scope>NUCLEOTIDE SEQUENCE [LARGE SCALE GENOMIC DNA]</scope>
    <source>
        <strain evidence="11 12">DSM 1989</strain>
    </source>
</reference>
<keyword evidence="6 9" id="KW-1133">Transmembrane helix</keyword>
<dbReference type="Pfam" id="PF02080">
    <property type="entry name" value="TrkA_C"/>
    <property type="match status" value="2"/>
</dbReference>
<dbReference type="RefSeq" id="WP_211266230.1">
    <property type="nucleotide sequence ID" value="NZ_MKIE01000001.1"/>
</dbReference>
<feature type="transmembrane region" description="Helical" evidence="9">
    <location>
        <begin position="221"/>
        <end position="251"/>
    </location>
</feature>
<dbReference type="GO" id="GO:0015297">
    <property type="term" value="F:antiporter activity"/>
    <property type="evidence" value="ECO:0007669"/>
    <property type="project" value="UniProtKB-KW"/>
</dbReference>
<feature type="domain" description="RCK C-terminal" evidence="10">
    <location>
        <begin position="487"/>
        <end position="531"/>
    </location>
</feature>
<feature type="transmembrane region" description="Helical" evidence="9">
    <location>
        <begin position="191"/>
        <end position="209"/>
    </location>
</feature>
<dbReference type="PANTHER" id="PTHR32507">
    <property type="entry name" value="NA(+)/H(+) ANTIPORTER 1"/>
    <property type="match status" value="1"/>
</dbReference>
<evidence type="ECO:0000256" key="9">
    <source>
        <dbReference type="SAM" id="Phobius"/>
    </source>
</evidence>
<keyword evidence="4" id="KW-1003">Cell membrane</keyword>
<dbReference type="STRING" id="39480.EUAN_01610"/>
<keyword evidence="7" id="KW-0406">Ion transport</keyword>
<dbReference type="InterPro" id="IPR036721">
    <property type="entry name" value="RCK_C_sf"/>
</dbReference>
<keyword evidence="3" id="KW-0050">Antiport</keyword>
<comment type="subcellular location">
    <subcellularLocation>
        <location evidence="1">Cell membrane</location>
        <topology evidence="1">Multi-pass membrane protein</topology>
    </subcellularLocation>
</comment>
<dbReference type="NCBIfam" id="NF003716">
    <property type="entry name" value="PRK05326.1-3"/>
    <property type="match status" value="1"/>
</dbReference>
<dbReference type="InterPro" id="IPR006037">
    <property type="entry name" value="RCK_C"/>
</dbReference>
<feature type="transmembrane region" description="Helical" evidence="9">
    <location>
        <begin position="161"/>
        <end position="179"/>
    </location>
</feature>
<dbReference type="Pfam" id="PF00999">
    <property type="entry name" value="Na_H_Exchanger"/>
    <property type="match status" value="1"/>
</dbReference>
<gene>
    <name evidence="11" type="primary">nhaP2_1</name>
    <name evidence="11" type="ORF">EUAN_01610</name>
</gene>
<dbReference type="GO" id="GO:0005886">
    <property type="term" value="C:plasma membrane"/>
    <property type="evidence" value="ECO:0007669"/>
    <property type="project" value="UniProtKB-SubCell"/>
</dbReference>
<organism evidence="11 12">
    <name type="scientific">Andreesenia angusta</name>
    <dbReference type="NCBI Taxonomy" id="39480"/>
    <lineage>
        <taxon>Bacteria</taxon>
        <taxon>Bacillati</taxon>
        <taxon>Bacillota</taxon>
        <taxon>Tissierellia</taxon>
        <taxon>Tissierellales</taxon>
        <taxon>Gottschalkiaceae</taxon>
        <taxon>Andreesenia</taxon>
    </lineage>
</organism>
<feature type="transmembrane region" description="Helical" evidence="9">
    <location>
        <begin position="329"/>
        <end position="352"/>
    </location>
</feature>
<dbReference type="GO" id="GO:0006813">
    <property type="term" value="P:potassium ion transport"/>
    <property type="evidence" value="ECO:0007669"/>
    <property type="project" value="InterPro"/>
</dbReference>
<keyword evidence="2" id="KW-0813">Transport</keyword>
<evidence type="ECO:0000256" key="8">
    <source>
        <dbReference type="ARBA" id="ARBA00023136"/>
    </source>
</evidence>
<feature type="transmembrane region" description="Helical" evidence="9">
    <location>
        <begin position="28"/>
        <end position="46"/>
    </location>
</feature>
<dbReference type="Proteomes" id="UP000180254">
    <property type="component" value="Unassembled WGS sequence"/>
</dbReference>
<dbReference type="SUPFAM" id="SSF116726">
    <property type="entry name" value="TrkA C-terminal domain-like"/>
    <property type="match status" value="2"/>
</dbReference>
<keyword evidence="5 9" id="KW-0812">Transmembrane</keyword>
<evidence type="ECO:0000256" key="6">
    <source>
        <dbReference type="ARBA" id="ARBA00022989"/>
    </source>
</evidence>
<protein>
    <submittedName>
        <fullName evidence="11">K(+)/H(+) antiporter NhaP2</fullName>
    </submittedName>
</protein>
<dbReference type="GO" id="GO:1902600">
    <property type="term" value="P:proton transmembrane transport"/>
    <property type="evidence" value="ECO:0007669"/>
    <property type="project" value="InterPro"/>
</dbReference>
<feature type="transmembrane region" description="Helical" evidence="9">
    <location>
        <begin position="88"/>
        <end position="110"/>
    </location>
</feature>